<proteinExistence type="predicted"/>
<dbReference type="SUPFAM" id="SSF51735">
    <property type="entry name" value="NAD(P)-binding Rossmann-fold domains"/>
    <property type="match status" value="1"/>
</dbReference>
<keyword evidence="3" id="KW-1185">Reference proteome</keyword>
<evidence type="ECO:0000259" key="1">
    <source>
        <dbReference type="Pfam" id="PF01370"/>
    </source>
</evidence>
<dbReference type="CDD" id="cd05262">
    <property type="entry name" value="SDR_a7"/>
    <property type="match status" value="1"/>
</dbReference>
<dbReference type="InterPro" id="IPR001509">
    <property type="entry name" value="Epimerase_deHydtase"/>
</dbReference>
<feature type="domain" description="NAD-dependent epimerase/dehydratase" evidence="1">
    <location>
        <begin position="3"/>
        <end position="215"/>
    </location>
</feature>
<dbReference type="Pfam" id="PF01370">
    <property type="entry name" value="Epimerase"/>
    <property type="match status" value="1"/>
</dbReference>
<dbReference type="Gene3D" id="3.40.50.720">
    <property type="entry name" value="NAD(P)-binding Rossmann-like Domain"/>
    <property type="match status" value="1"/>
</dbReference>
<accession>A0ABY6FLZ3</accession>
<dbReference type="EMBL" id="CP081201">
    <property type="protein sequence ID" value="UXZ98957.1"/>
    <property type="molecule type" value="Genomic_DNA"/>
</dbReference>
<dbReference type="PANTHER" id="PTHR48079">
    <property type="entry name" value="PROTEIN YEEZ"/>
    <property type="match status" value="1"/>
</dbReference>
<sequence>MRIFLTGSTGFIGSHVAADLIASGHQVIGLTRSESGRQALTAIGAQAYRGDIEDLHSLQRATGECDGVIHTAFDHNFANFVENCQKDRRAILALGAALEGSHRPLIITSSTAMGSTVPGQKALEHCFNPDHPNPRVASELAGLELYQRGVNVSVMRLSQIHDTRKQGLVTEVIELARKTGISAYIEGALNSWSATHIDDTAQLYRLALERQESGSRYHATAEESVSFRSIAEMIAHKWRLPLVAVQAENAAAHFGWLNPFVSKEMSASSTRTREVLQWNPQGPTLLTDVENMRDDSLEN</sequence>
<protein>
    <submittedName>
        <fullName evidence="2">SDR family oxidoreductase</fullName>
    </submittedName>
</protein>
<dbReference type="RefSeq" id="WP_263272098.1">
    <property type="nucleotide sequence ID" value="NZ_CP081201.1"/>
</dbReference>
<dbReference type="InterPro" id="IPR051783">
    <property type="entry name" value="NAD(P)-dependent_oxidoreduct"/>
</dbReference>
<reference evidence="2" key="1">
    <citation type="submission" date="2021-08" db="EMBL/GenBank/DDBJ databases">
        <title>Complete genome sequence of Pseudomonas phytophila.</title>
        <authorList>
            <person name="Weir B.S."/>
            <person name="Templeton M.D."/>
            <person name="Arshed S."/>
            <person name="Andersen M.T."/>
            <person name="Jayaraman J."/>
        </authorList>
    </citation>
    <scope>NUCLEOTIDE SEQUENCE</scope>
    <source>
        <strain evidence="2">ICMP 23753</strain>
    </source>
</reference>
<dbReference type="InterPro" id="IPR036291">
    <property type="entry name" value="NAD(P)-bd_dom_sf"/>
</dbReference>
<dbReference type="Proteomes" id="UP001063228">
    <property type="component" value="Chromosome"/>
</dbReference>
<name>A0ABY6FLZ3_9PSED</name>
<organism evidence="2 3">
    <name type="scientific">Pseudomonas phytophila</name>
    <dbReference type="NCBI Taxonomy" id="2867264"/>
    <lineage>
        <taxon>Bacteria</taxon>
        <taxon>Pseudomonadati</taxon>
        <taxon>Pseudomonadota</taxon>
        <taxon>Gammaproteobacteria</taxon>
        <taxon>Pseudomonadales</taxon>
        <taxon>Pseudomonadaceae</taxon>
        <taxon>Pseudomonas</taxon>
    </lineage>
</organism>
<dbReference type="PANTHER" id="PTHR48079:SF9">
    <property type="entry name" value="PUTATIVE-RELATED"/>
    <property type="match status" value="1"/>
</dbReference>
<gene>
    <name evidence="2" type="ORF">K3169_14320</name>
</gene>
<evidence type="ECO:0000313" key="3">
    <source>
        <dbReference type="Proteomes" id="UP001063228"/>
    </source>
</evidence>
<evidence type="ECO:0000313" key="2">
    <source>
        <dbReference type="EMBL" id="UXZ98957.1"/>
    </source>
</evidence>